<evidence type="ECO:0000256" key="2">
    <source>
        <dbReference type="SAM" id="SignalP"/>
    </source>
</evidence>
<sequence length="322" mass="33535">MKLLRHLASTLLVCLPLVAAAQAGDFPNKAIRIVVPFPPGGATDAAARLVAVKMGEHWGQPVVVDNRAGAGGNVGSDLVAKAPADGYTLVMGVTGSHAINTSLYSKMPYDPVADFVAISQVAVVPNVLVVHPSVPAKNLAELVALAKKEPGKLNYASLGNGTAAHLGMEMLKSEAGVDIAHVPYKGSAPAVSDLLAGQVQMMVDGLPSALPHVKAGKLWAIALTSLHRAPSLPDLPTIAETYPGFYADAWSGLFAPRGTPQPVVDKLSAEVQRILKLPDVREKLTALGAEPVGSTQAEFAAHVKREIDKWAKVVKTSGAKVD</sequence>
<name>A0A0H2MAT8_VARPD</name>
<dbReference type="RefSeq" id="WP_047786213.1">
    <property type="nucleotide sequence ID" value="NZ_JZWI01000026.1"/>
</dbReference>
<reference evidence="3 4" key="1">
    <citation type="submission" date="2015-03" db="EMBL/GenBank/DDBJ databases">
        <title>Genome sequence of Variovorax paradoxus TBEA6.</title>
        <authorList>
            <person name="Poehlein A."/>
            <person name="Schuldes J."/>
            <person name="Wuebbeler J.H."/>
            <person name="Hiessl S."/>
            <person name="Steinbuechel A."/>
            <person name="Daniel R."/>
        </authorList>
    </citation>
    <scope>NUCLEOTIDE SEQUENCE [LARGE SCALE GENOMIC DNA]</scope>
    <source>
        <strain evidence="3 4">TBEA6</strain>
    </source>
</reference>
<accession>A0A0H2MAT8</accession>
<keyword evidence="2" id="KW-0732">Signal</keyword>
<proteinExistence type="inferred from homology"/>
<dbReference type="AlphaFoldDB" id="A0A0H2MAT8"/>
<dbReference type="EMBL" id="JZWI01000026">
    <property type="protein sequence ID" value="KLN54130.1"/>
    <property type="molecule type" value="Genomic_DNA"/>
</dbReference>
<feature type="chain" id="PRO_5002597108" evidence="2">
    <location>
        <begin position="24"/>
        <end position="322"/>
    </location>
</feature>
<dbReference type="PANTHER" id="PTHR42928">
    <property type="entry name" value="TRICARBOXYLATE-BINDING PROTEIN"/>
    <property type="match status" value="1"/>
</dbReference>
<dbReference type="PANTHER" id="PTHR42928:SF5">
    <property type="entry name" value="BLR1237 PROTEIN"/>
    <property type="match status" value="1"/>
</dbReference>
<dbReference type="Pfam" id="PF03401">
    <property type="entry name" value="TctC"/>
    <property type="match status" value="1"/>
</dbReference>
<feature type="signal peptide" evidence="2">
    <location>
        <begin position="1"/>
        <end position="23"/>
    </location>
</feature>
<keyword evidence="3" id="KW-0675">Receptor</keyword>
<dbReference type="PATRIC" id="fig|34073.19.peg.4806"/>
<keyword evidence="4" id="KW-1185">Reference proteome</keyword>
<evidence type="ECO:0000256" key="1">
    <source>
        <dbReference type="ARBA" id="ARBA00006987"/>
    </source>
</evidence>
<dbReference type="InterPro" id="IPR005064">
    <property type="entry name" value="BUG"/>
</dbReference>
<dbReference type="InterPro" id="IPR042100">
    <property type="entry name" value="Bug_dom1"/>
</dbReference>
<comment type="caution">
    <text evidence="3">The sequence shown here is derived from an EMBL/GenBank/DDBJ whole genome shotgun (WGS) entry which is preliminary data.</text>
</comment>
<comment type="similarity">
    <text evidence="1">Belongs to the UPF0065 (bug) family.</text>
</comment>
<dbReference type="SUPFAM" id="SSF53850">
    <property type="entry name" value="Periplasmic binding protein-like II"/>
    <property type="match status" value="1"/>
</dbReference>
<protein>
    <submittedName>
        <fullName evidence="3">Tripartite tricarboxylate transporter family receptor</fullName>
    </submittedName>
</protein>
<dbReference type="Gene3D" id="3.40.190.10">
    <property type="entry name" value="Periplasmic binding protein-like II"/>
    <property type="match status" value="1"/>
</dbReference>
<dbReference type="Gene3D" id="3.40.190.150">
    <property type="entry name" value="Bordetella uptake gene, domain 1"/>
    <property type="match status" value="1"/>
</dbReference>
<dbReference type="CDD" id="cd13578">
    <property type="entry name" value="PBP2_Bug27"/>
    <property type="match status" value="1"/>
</dbReference>
<organism evidence="3 4">
    <name type="scientific">Variovorax paradoxus</name>
    <dbReference type="NCBI Taxonomy" id="34073"/>
    <lineage>
        <taxon>Bacteria</taxon>
        <taxon>Pseudomonadati</taxon>
        <taxon>Pseudomonadota</taxon>
        <taxon>Betaproteobacteria</taxon>
        <taxon>Burkholderiales</taxon>
        <taxon>Comamonadaceae</taxon>
        <taxon>Variovorax</taxon>
    </lineage>
</organism>
<dbReference type="PIRSF" id="PIRSF017082">
    <property type="entry name" value="YflP"/>
    <property type="match status" value="1"/>
</dbReference>
<gene>
    <name evidence="3" type="ORF">VPARA_46980</name>
</gene>
<evidence type="ECO:0000313" key="3">
    <source>
        <dbReference type="EMBL" id="KLN54130.1"/>
    </source>
</evidence>
<evidence type="ECO:0000313" key="4">
    <source>
        <dbReference type="Proteomes" id="UP000035170"/>
    </source>
</evidence>
<dbReference type="Proteomes" id="UP000035170">
    <property type="component" value="Unassembled WGS sequence"/>
</dbReference>